<dbReference type="AlphaFoldDB" id="A0A1X2LY32"/>
<organism evidence="5 6">
    <name type="scientific">Mycobacterium decipiens</name>
    <dbReference type="NCBI Taxonomy" id="1430326"/>
    <lineage>
        <taxon>Bacteria</taxon>
        <taxon>Bacillati</taxon>
        <taxon>Actinomycetota</taxon>
        <taxon>Actinomycetes</taxon>
        <taxon>Mycobacteriales</taxon>
        <taxon>Mycobacteriaceae</taxon>
        <taxon>Mycobacterium</taxon>
    </lineage>
</organism>
<comment type="similarity">
    <text evidence="1">Belongs to the mycobacterial PPE family.</text>
</comment>
<evidence type="ECO:0000313" key="6">
    <source>
        <dbReference type="Proteomes" id="UP000193247"/>
    </source>
</evidence>
<keyword evidence="6" id="KW-1185">Reference proteome</keyword>
<evidence type="ECO:0000256" key="2">
    <source>
        <dbReference type="SAM" id="MobiDB-lite"/>
    </source>
</evidence>
<dbReference type="Gene3D" id="1.20.1260.20">
    <property type="entry name" value="PPE superfamily"/>
    <property type="match status" value="1"/>
</dbReference>
<dbReference type="RefSeq" id="WP_085324153.1">
    <property type="nucleotide sequence ID" value="NZ_NCXP01000004.1"/>
</dbReference>
<sequence length="413" mass="41044">MPDFGARPPETNSGLMYCGPGASTLRAVAAVWSRLAADLYAAAAQYQAVIAGLVAGPWMGPSSALMASAAARYLVWLNVTAANVEVAGIQLSAGAAAYETAFGLMVPPPVIAANRAQLQVLIVTNFFGQNLEAIAETEVEYIEMWLQCATAMYDYAGSAAAASVLTPFEEAPETTNPAGWLGEIASVEEAVDVAAAQQIMSRVSVALEELAQPVPTPQAPPPPPVPGAAGAAGAVAPAPGGMLSSLASAWTTISPHFSPLSSVVSMLSNHVSMLNSGVSMTNTMSSLLKGMAPAAAGAVESAVQSEAAALGSALSGGLGASGLGVSGVAGSLGEAALVGKLSVPQAWEAENQAGAPAVRALPPTGGSGAIGTGQLLGGLPMGAASRPADGNAISSVFRVAARRFVMPRPPAAG</sequence>
<accession>A0A1X2LY32</accession>
<evidence type="ECO:0000259" key="3">
    <source>
        <dbReference type="Pfam" id="PF00823"/>
    </source>
</evidence>
<feature type="domain" description="PPE" evidence="3">
    <location>
        <begin position="3"/>
        <end position="165"/>
    </location>
</feature>
<evidence type="ECO:0008006" key="7">
    <source>
        <dbReference type="Google" id="ProtNLM"/>
    </source>
</evidence>
<dbReference type="EMBL" id="NCXP01000004">
    <property type="protein sequence ID" value="OSC42114.1"/>
    <property type="molecule type" value="Genomic_DNA"/>
</dbReference>
<evidence type="ECO:0000313" key="5">
    <source>
        <dbReference type="EMBL" id="OSC42114.1"/>
    </source>
</evidence>
<feature type="domain" description="PPE family C-terminal" evidence="4">
    <location>
        <begin position="330"/>
        <end position="409"/>
    </location>
</feature>
<dbReference type="InterPro" id="IPR038332">
    <property type="entry name" value="PPE_sf"/>
</dbReference>
<dbReference type="STRING" id="1430326.B8W66_06240"/>
<name>A0A1X2LY32_9MYCO</name>
<feature type="region of interest" description="Disordered" evidence="2">
    <location>
        <begin position="213"/>
        <end position="232"/>
    </location>
</feature>
<protein>
    <recommendedName>
        <fullName evidence="7">PPE family protein</fullName>
    </recommendedName>
</protein>
<evidence type="ECO:0000259" key="4">
    <source>
        <dbReference type="Pfam" id="PF12484"/>
    </source>
</evidence>
<gene>
    <name evidence="5" type="ORF">B8W66_06240</name>
</gene>
<proteinExistence type="inferred from homology"/>
<feature type="compositionally biased region" description="Pro residues" evidence="2">
    <location>
        <begin position="214"/>
        <end position="226"/>
    </location>
</feature>
<dbReference type="Pfam" id="PF12484">
    <property type="entry name" value="PPE-SVP"/>
    <property type="match status" value="1"/>
</dbReference>
<dbReference type="SUPFAM" id="SSF140459">
    <property type="entry name" value="PE/PPE dimer-like"/>
    <property type="match status" value="1"/>
</dbReference>
<evidence type="ECO:0000256" key="1">
    <source>
        <dbReference type="ARBA" id="ARBA00010652"/>
    </source>
</evidence>
<dbReference type="PANTHER" id="PTHR46766:SF1">
    <property type="entry name" value="GLUTAMINE-RICH PROTEIN 2"/>
    <property type="match status" value="1"/>
</dbReference>
<dbReference type="GO" id="GO:0052572">
    <property type="term" value="P:response to host immune response"/>
    <property type="evidence" value="ECO:0007669"/>
    <property type="project" value="TreeGrafter"/>
</dbReference>
<dbReference type="PANTHER" id="PTHR46766">
    <property type="entry name" value="GLUTAMINE-RICH PROTEIN 2"/>
    <property type="match status" value="1"/>
</dbReference>
<dbReference type="InterPro" id="IPR022171">
    <property type="entry name" value="PPE_C"/>
</dbReference>
<dbReference type="OrthoDB" id="4710842at2"/>
<dbReference type="InterPro" id="IPR000030">
    <property type="entry name" value="PPE_dom"/>
</dbReference>
<comment type="caution">
    <text evidence="5">The sequence shown here is derived from an EMBL/GenBank/DDBJ whole genome shotgun (WGS) entry which is preliminary data.</text>
</comment>
<dbReference type="Pfam" id="PF00823">
    <property type="entry name" value="PPE"/>
    <property type="match status" value="1"/>
</dbReference>
<reference evidence="5 6" key="1">
    <citation type="submission" date="2017-04" db="EMBL/GenBank/DDBJ databases">
        <title>The new phylogeny of genus Mycobacterium.</title>
        <authorList>
            <person name="Tortoli E."/>
            <person name="Trovato A."/>
            <person name="Cirillo D.M."/>
        </authorList>
    </citation>
    <scope>NUCLEOTIDE SEQUENCE [LARGE SCALE GENOMIC DNA]</scope>
    <source>
        <strain evidence="5 6">TBL 1200985</strain>
    </source>
</reference>
<dbReference type="Proteomes" id="UP000193247">
    <property type="component" value="Unassembled WGS sequence"/>
</dbReference>